<feature type="short sequence motif" description="Q motif" evidence="6">
    <location>
        <begin position="1"/>
        <end position="22"/>
    </location>
</feature>
<dbReference type="Pfam" id="PF00271">
    <property type="entry name" value="Helicase_C"/>
    <property type="match status" value="1"/>
</dbReference>
<dbReference type="RefSeq" id="WP_238381183.1">
    <property type="nucleotide sequence ID" value="NZ_CP042912.1"/>
</dbReference>
<dbReference type="InterPro" id="IPR044742">
    <property type="entry name" value="DEAD/DEAH_RhlB"/>
</dbReference>
<gene>
    <name evidence="12" type="primary">rhlE_2</name>
    <name evidence="12" type="ORF">MFFC18_48610</name>
</gene>
<evidence type="ECO:0000256" key="7">
    <source>
        <dbReference type="RuleBase" id="RU000492"/>
    </source>
</evidence>
<keyword evidence="1 7" id="KW-0547">Nucleotide-binding</keyword>
<dbReference type="SUPFAM" id="SSF52540">
    <property type="entry name" value="P-loop containing nucleoside triphosphate hydrolases"/>
    <property type="match status" value="1"/>
</dbReference>
<evidence type="ECO:0000256" key="4">
    <source>
        <dbReference type="ARBA" id="ARBA00022840"/>
    </source>
</evidence>
<dbReference type="InterPro" id="IPR011545">
    <property type="entry name" value="DEAD/DEAH_box_helicase_dom"/>
</dbReference>
<dbReference type="KEGG" id="mff:MFFC18_48610"/>
<dbReference type="AlphaFoldDB" id="A0A5B9PEV4"/>
<proteinExistence type="inferred from homology"/>
<dbReference type="PROSITE" id="PS51192">
    <property type="entry name" value="HELICASE_ATP_BIND_1"/>
    <property type="match status" value="1"/>
</dbReference>
<dbReference type="Gene3D" id="3.40.50.300">
    <property type="entry name" value="P-loop containing nucleotide triphosphate hydrolases"/>
    <property type="match status" value="2"/>
</dbReference>
<dbReference type="CDD" id="cd18787">
    <property type="entry name" value="SF2_C_DEAD"/>
    <property type="match status" value="1"/>
</dbReference>
<dbReference type="CDD" id="cd00268">
    <property type="entry name" value="DEADc"/>
    <property type="match status" value="1"/>
</dbReference>
<dbReference type="GO" id="GO:0003676">
    <property type="term" value="F:nucleic acid binding"/>
    <property type="evidence" value="ECO:0007669"/>
    <property type="project" value="InterPro"/>
</dbReference>
<organism evidence="12 13">
    <name type="scientific">Mariniblastus fucicola</name>
    <dbReference type="NCBI Taxonomy" id="980251"/>
    <lineage>
        <taxon>Bacteria</taxon>
        <taxon>Pseudomonadati</taxon>
        <taxon>Planctomycetota</taxon>
        <taxon>Planctomycetia</taxon>
        <taxon>Pirellulales</taxon>
        <taxon>Pirellulaceae</taxon>
        <taxon>Mariniblastus</taxon>
    </lineage>
</organism>
<feature type="region of interest" description="Disordered" evidence="8">
    <location>
        <begin position="371"/>
        <end position="424"/>
    </location>
</feature>
<accession>A0A5B9PEV4</accession>
<dbReference type="GO" id="GO:0003724">
    <property type="term" value="F:RNA helicase activity"/>
    <property type="evidence" value="ECO:0007669"/>
    <property type="project" value="UniProtKB-EC"/>
</dbReference>
<feature type="compositionally biased region" description="Basic residues" evidence="8">
    <location>
        <begin position="383"/>
        <end position="394"/>
    </location>
</feature>
<dbReference type="PROSITE" id="PS51195">
    <property type="entry name" value="Q_MOTIF"/>
    <property type="match status" value="1"/>
</dbReference>
<reference evidence="12 13" key="1">
    <citation type="submission" date="2019-08" db="EMBL/GenBank/DDBJ databases">
        <title>Deep-cultivation of Planctomycetes and their phenomic and genomic characterization uncovers novel biology.</title>
        <authorList>
            <person name="Wiegand S."/>
            <person name="Jogler M."/>
            <person name="Boedeker C."/>
            <person name="Pinto D."/>
            <person name="Vollmers J."/>
            <person name="Rivas-Marin E."/>
            <person name="Kohn T."/>
            <person name="Peeters S.H."/>
            <person name="Heuer A."/>
            <person name="Rast P."/>
            <person name="Oberbeckmann S."/>
            <person name="Bunk B."/>
            <person name="Jeske O."/>
            <person name="Meyerdierks A."/>
            <person name="Storesund J.E."/>
            <person name="Kallscheuer N."/>
            <person name="Luecker S."/>
            <person name="Lage O.M."/>
            <person name="Pohl T."/>
            <person name="Merkel B.J."/>
            <person name="Hornburger P."/>
            <person name="Mueller R.-W."/>
            <person name="Bruemmer F."/>
            <person name="Labrenz M."/>
            <person name="Spormann A.M."/>
            <person name="Op den Camp H."/>
            <person name="Overmann J."/>
            <person name="Amann R."/>
            <person name="Jetten M.S.M."/>
            <person name="Mascher T."/>
            <person name="Medema M.H."/>
            <person name="Devos D.P."/>
            <person name="Kaster A.-K."/>
            <person name="Ovreas L."/>
            <person name="Rohde M."/>
            <person name="Galperin M.Y."/>
            <person name="Jogler C."/>
        </authorList>
    </citation>
    <scope>NUCLEOTIDE SEQUENCE [LARGE SCALE GENOMIC DNA]</scope>
    <source>
        <strain evidence="12 13">FC18</strain>
    </source>
</reference>
<keyword evidence="13" id="KW-1185">Reference proteome</keyword>
<dbReference type="GO" id="GO:0016787">
    <property type="term" value="F:hydrolase activity"/>
    <property type="evidence" value="ECO:0007669"/>
    <property type="project" value="UniProtKB-KW"/>
</dbReference>
<evidence type="ECO:0000256" key="3">
    <source>
        <dbReference type="ARBA" id="ARBA00022806"/>
    </source>
</evidence>
<dbReference type="PROSITE" id="PS00039">
    <property type="entry name" value="DEAD_ATP_HELICASE"/>
    <property type="match status" value="1"/>
</dbReference>
<evidence type="ECO:0000259" key="10">
    <source>
        <dbReference type="PROSITE" id="PS51194"/>
    </source>
</evidence>
<dbReference type="GO" id="GO:0005524">
    <property type="term" value="F:ATP binding"/>
    <property type="evidence" value="ECO:0007669"/>
    <property type="project" value="UniProtKB-KW"/>
</dbReference>
<feature type="domain" description="Helicase C-terminal" evidence="10">
    <location>
        <begin position="227"/>
        <end position="372"/>
    </location>
</feature>
<evidence type="ECO:0000256" key="2">
    <source>
        <dbReference type="ARBA" id="ARBA00022801"/>
    </source>
</evidence>
<dbReference type="Pfam" id="PF00270">
    <property type="entry name" value="DEAD"/>
    <property type="match status" value="1"/>
</dbReference>
<evidence type="ECO:0000256" key="8">
    <source>
        <dbReference type="SAM" id="MobiDB-lite"/>
    </source>
</evidence>
<dbReference type="InterPro" id="IPR000629">
    <property type="entry name" value="RNA-helicase_DEAD-box_CS"/>
</dbReference>
<dbReference type="PANTHER" id="PTHR47959:SF13">
    <property type="entry name" value="ATP-DEPENDENT RNA HELICASE RHLE"/>
    <property type="match status" value="1"/>
</dbReference>
<evidence type="ECO:0000259" key="11">
    <source>
        <dbReference type="PROSITE" id="PS51195"/>
    </source>
</evidence>
<dbReference type="InterPro" id="IPR014001">
    <property type="entry name" value="Helicase_ATP-bd"/>
</dbReference>
<dbReference type="Proteomes" id="UP000322214">
    <property type="component" value="Chromosome"/>
</dbReference>
<keyword evidence="3 7" id="KW-0347">Helicase</keyword>
<dbReference type="InterPro" id="IPR050079">
    <property type="entry name" value="DEAD_box_RNA_helicase"/>
</dbReference>
<dbReference type="SMART" id="SM00490">
    <property type="entry name" value="HELICc"/>
    <property type="match status" value="1"/>
</dbReference>
<dbReference type="STRING" id="980251.GCA_001642875_05005"/>
<dbReference type="InterPro" id="IPR014014">
    <property type="entry name" value="RNA_helicase_DEAD_Q_motif"/>
</dbReference>
<name>A0A5B9PEV4_9BACT</name>
<dbReference type="InterPro" id="IPR001650">
    <property type="entry name" value="Helicase_C-like"/>
</dbReference>
<sequence length="424" mass="46045">MYAPLQKALRELNYETPTPIQSQTIPPAIEGADILGCAQTGTGKTASFALPILDYLGLEEPNVISKRPNSLILAPTRELAIQISDSFNEYGKHMRFSQALVYGGVGQGKQVAALKRGVDVLIATPGRLVDLMQQNHVSLDNVQIFVLDEADRMLDMGFLPDLRKIVAALPKQRQSLFFSATLPPKSRSLAKELLFNPVSINVTPESPSVERIDQKVMLLEKGKKFTQLDEILSGKSAKRSIVFTRTKRGANQVAKKLDAAGIRAVAIHGNKSQNARERALDSFRRNKVTVLVATDVAARGIDIDGVSHVINYDMPVEAESYVHRIGRTGRAGADGIAISFCTPTEKAELVAIEKLIEQSLDCEEPFGPIRFEAAPKKGSGNSRSRHGNRGRRHSGGNTGGGGSSRASGKRGGQKSRRRKTSSAR</sequence>
<evidence type="ECO:0000313" key="12">
    <source>
        <dbReference type="EMBL" id="QEG24938.1"/>
    </source>
</evidence>
<evidence type="ECO:0000313" key="13">
    <source>
        <dbReference type="Proteomes" id="UP000322214"/>
    </source>
</evidence>
<feature type="compositionally biased region" description="Basic residues" evidence="8">
    <location>
        <begin position="407"/>
        <end position="424"/>
    </location>
</feature>
<feature type="domain" description="Helicase ATP-binding" evidence="9">
    <location>
        <begin position="25"/>
        <end position="200"/>
    </location>
</feature>
<dbReference type="SMART" id="SM00487">
    <property type="entry name" value="DEXDc"/>
    <property type="match status" value="1"/>
</dbReference>
<dbReference type="PROSITE" id="PS51194">
    <property type="entry name" value="HELICASE_CTER"/>
    <property type="match status" value="1"/>
</dbReference>
<keyword evidence="2 7" id="KW-0378">Hydrolase</keyword>
<dbReference type="GO" id="GO:0005829">
    <property type="term" value="C:cytosol"/>
    <property type="evidence" value="ECO:0007669"/>
    <property type="project" value="TreeGrafter"/>
</dbReference>
<protein>
    <submittedName>
        <fullName evidence="12">ATP-dependent RNA helicase RhlE</fullName>
        <ecNumber evidence="12">3.6.4.13</ecNumber>
    </submittedName>
</protein>
<dbReference type="EC" id="3.6.4.13" evidence="12"/>
<dbReference type="InterPro" id="IPR027417">
    <property type="entry name" value="P-loop_NTPase"/>
</dbReference>
<keyword evidence="4 7" id="KW-0067">ATP-binding</keyword>
<evidence type="ECO:0000259" key="9">
    <source>
        <dbReference type="PROSITE" id="PS51192"/>
    </source>
</evidence>
<evidence type="ECO:0000256" key="1">
    <source>
        <dbReference type="ARBA" id="ARBA00022741"/>
    </source>
</evidence>
<evidence type="ECO:0000256" key="5">
    <source>
        <dbReference type="ARBA" id="ARBA00038437"/>
    </source>
</evidence>
<dbReference type="EMBL" id="CP042912">
    <property type="protein sequence ID" value="QEG24938.1"/>
    <property type="molecule type" value="Genomic_DNA"/>
</dbReference>
<comment type="similarity">
    <text evidence="5 7">Belongs to the DEAD box helicase family.</text>
</comment>
<evidence type="ECO:0000256" key="6">
    <source>
        <dbReference type="PROSITE-ProRule" id="PRU00552"/>
    </source>
</evidence>
<dbReference type="PANTHER" id="PTHR47959">
    <property type="entry name" value="ATP-DEPENDENT RNA HELICASE RHLE-RELATED"/>
    <property type="match status" value="1"/>
</dbReference>
<feature type="domain" description="DEAD-box RNA helicase Q" evidence="11">
    <location>
        <begin position="1"/>
        <end position="22"/>
    </location>
</feature>